<evidence type="ECO:0000256" key="5">
    <source>
        <dbReference type="ARBA" id="ARBA00022741"/>
    </source>
</evidence>
<dbReference type="PROSITE" id="PS00211">
    <property type="entry name" value="ABC_TRANSPORTER_1"/>
    <property type="match status" value="1"/>
</dbReference>
<dbReference type="PANTHER" id="PTHR42788:SF7">
    <property type="entry name" value="NITRATE ABC TRANSPORTER ATP-BINDING PROTEIN"/>
    <property type="match status" value="1"/>
</dbReference>
<comment type="subcellular location">
    <subcellularLocation>
        <location evidence="1">Cell membrane</location>
        <topology evidence="1">Peripheral membrane protein</topology>
    </subcellularLocation>
</comment>
<dbReference type="SUPFAM" id="SSF52540">
    <property type="entry name" value="P-loop containing nucleoside triphosphate hydrolases"/>
    <property type="match status" value="1"/>
</dbReference>
<dbReference type="AlphaFoldDB" id="A0A8S8XDY2"/>
<protein>
    <submittedName>
        <fullName evidence="9">Nitrate/sulfonate/bicarbonate ABC transporter ATP-binding protein</fullName>
    </submittedName>
</protein>
<evidence type="ECO:0000256" key="4">
    <source>
        <dbReference type="ARBA" id="ARBA00022475"/>
    </source>
</evidence>
<dbReference type="InterPro" id="IPR027417">
    <property type="entry name" value="P-loop_NTPase"/>
</dbReference>
<comment type="caution">
    <text evidence="9">The sequence shown here is derived from an EMBL/GenBank/DDBJ whole genome shotgun (WGS) entry which is preliminary data.</text>
</comment>
<proteinExistence type="inferred from homology"/>
<dbReference type="InterPro" id="IPR003439">
    <property type="entry name" value="ABC_transporter-like_ATP-bd"/>
</dbReference>
<dbReference type="Proteomes" id="UP000681075">
    <property type="component" value="Unassembled WGS sequence"/>
</dbReference>
<dbReference type="EMBL" id="BOPV01000001">
    <property type="protein sequence ID" value="GIL40069.1"/>
    <property type="molecule type" value="Genomic_DNA"/>
</dbReference>
<dbReference type="PROSITE" id="PS50893">
    <property type="entry name" value="ABC_TRANSPORTER_2"/>
    <property type="match status" value="1"/>
</dbReference>
<evidence type="ECO:0000259" key="8">
    <source>
        <dbReference type="PROSITE" id="PS50893"/>
    </source>
</evidence>
<evidence type="ECO:0000256" key="2">
    <source>
        <dbReference type="ARBA" id="ARBA00005417"/>
    </source>
</evidence>
<keyword evidence="4" id="KW-1003">Cell membrane</keyword>
<evidence type="ECO:0000313" key="10">
    <source>
        <dbReference type="Proteomes" id="UP000681075"/>
    </source>
</evidence>
<dbReference type="GO" id="GO:0005524">
    <property type="term" value="F:ATP binding"/>
    <property type="evidence" value="ECO:0007669"/>
    <property type="project" value="UniProtKB-KW"/>
</dbReference>
<dbReference type="InterPro" id="IPR017871">
    <property type="entry name" value="ABC_transporter-like_CS"/>
</dbReference>
<evidence type="ECO:0000256" key="3">
    <source>
        <dbReference type="ARBA" id="ARBA00022448"/>
    </source>
</evidence>
<dbReference type="GO" id="GO:0016887">
    <property type="term" value="F:ATP hydrolysis activity"/>
    <property type="evidence" value="ECO:0007669"/>
    <property type="project" value="InterPro"/>
</dbReference>
<gene>
    <name evidence="9" type="primary">nrtC_1</name>
    <name evidence="9" type="ORF">TMPK1_23060</name>
</gene>
<dbReference type="RefSeq" id="WP_420243177.1">
    <property type="nucleotide sequence ID" value="NZ_BOPV01000001.1"/>
</dbReference>
<sequence length="278" mass="30592">MSAHPLVRVDGLMKRFGTAAPVFADVHFRIEEGEFVCLIGHSGCGKTTILNVLAGLDEASDGTVLFADRELDGPSLDRAVIFQGHALLPWLDVESNVAFAVRSRWPRWSAQQVLGHVAHQLDVVGLRHAAKKKPSALSGGMRQRVGIARALAIQPRMLLMDEPFSALDALTRGTLQDEVARLCAETSQTVFMITHDVDEALLLADRIFLMTNGPDARIAEIVVNTIPGPRRRQDVHHHPAYPALRNHLLDFLIERSRGFDAGATNYDPKNPPEIRLVA</sequence>
<dbReference type="InterPro" id="IPR050166">
    <property type="entry name" value="ABC_transporter_ATP-bind"/>
</dbReference>
<keyword evidence="5" id="KW-0547">Nucleotide-binding</keyword>
<evidence type="ECO:0000313" key="9">
    <source>
        <dbReference type="EMBL" id="GIL40069.1"/>
    </source>
</evidence>
<accession>A0A8S8XDY2</accession>
<organism evidence="9 10">
    <name type="scientific">Roseiterribacter gracilis</name>
    <dbReference type="NCBI Taxonomy" id="2812848"/>
    <lineage>
        <taxon>Bacteria</taxon>
        <taxon>Pseudomonadati</taxon>
        <taxon>Pseudomonadota</taxon>
        <taxon>Alphaproteobacteria</taxon>
        <taxon>Rhodospirillales</taxon>
        <taxon>Roseiterribacteraceae</taxon>
        <taxon>Roseiterribacter</taxon>
    </lineage>
</organism>
<evidence type="ECO:0000256" key="6">
    <source>
        <dbReference type="ARBA" id="ARBA00022840"/>
    </source>
</evidence>
<dbReference type="Pfam" id="PF00005">
    <property type="entry name" value="ABC_tran"/>
    <property type="match status" value="1"/>
</dbReference>
<evidence type="ECO:0000256" key="7">
    <source>
        <dbReference type="ARBA" id="ARBA00023136"/>
    </source>
</evidence>
<dbReference type="CDD" id="cd03293">
    <property type="entry name" value="ABC_NrtD_SsuB_transporters"/>
    <property type="match status" value="1"/>
</dbReference>
<name>A0A8S8XDY2_9PROT</name>
<keyword evidence="3" id="KW-0813">Transport</keyword>
<feature type="domain" description="ABC transporter" evidence="8">
    <location>
        <begin position="7"/>
        <end position="237"/>
    </location>
</feature>
<dbReference type="Gene3D" id="3.40.50.300">
    <property type="entry name" value="P-loop containing nucleotide triphosphate hydrolases"/>
    <property type="match status" value="1"/>
</dbReference>
<keyword evidence="10" id="KW-1185">Reference proteome</keyword>
<evidence type="ECO:0000256" key="1">
    <source>
        <dbReference type="ARBA" id="ARBA00004202"/>
    </source>
</evidence>
<keyword evidence="7" id="KW-0472">Membrane</keyword>
<reference evidence="9" key="1">
    <citation type="submission" date="2021-02" db="EMBL/GenBank/DDBJ databases">
        <title>Genome sequence of Rhodospirillales sp. strain TMPK1 isolated from soil.</title>
        <authorList>
            <person name="Nakai R."/>
            <person name="Kusada H."/>
            <person name="Tamaki H."/>
        </authorList>
    </citation>
    <scope>NUCLEOTIDE SEQUENCE</scope>
    <source>
        <strain evidence="9">TMPK1</strain>
    </source>
</reference>
<dbReference type="InterPro" id="IPR003593">
    <property type="entry name" value="AAA+_ATPase"/>
</dbReference>
<keyword evidence="6 9" id="KW-0067">ATP-binding</keyword>
<dbReference type="GO" id="GO:0005886">
    <property type="term" value="C:plasma membrane"/>
    <property type="evidence" value="ECO:0007669"/>
    <property type="project" value="UniProtKB-SubCell"/>
</dbReference>
<comment type="similarity">
    <text evidence="2">Belongs to the ABC transporter superfamily.</text>
</comment>
<dbReference type="PANTHER" id="PTHR42788">
    <property type="entry name" value="TAURINE IMPORT ATP-BINDING PROTEIN-RELATED"/>
    <property type="match status" value="1"/>
</dbReference>
<dbReference type="SMART" id="SM00382">
    <property type="entry name" value="AAA"/>
    <property type="match status" value="1"/>
</dbReference>